<proteinExistence type="predicted"/>
<dbReference type="EMBL" id="BMGD01000004">
    <property type="protein sequence ID" value="GGB69547.1"/>
    <property type="molecule type" value="Genomic_DNA"/>
</dbReference>
<comment type="caution">
    <text evidence="2">The sequence shown here is derived from an EMBL/GenBank/DDBJ whole genome shotgun (WGS) entry which is preliminary data.</text>
</comment>
<evidence type="ECO:0000313" key="3">
    <source>
        <dbReference type="Proteomes" id="UP000614261"/>
    </source>
</evidence>
<accession>A0ABQ1JKP1</accession>
<sequence length="479" mass="54090">MSDNNSIDSSQVLVEHFKAALDAVIAAVHTELAAGKKPKPKNREPSLSMRENGMPSLSDGNYWDETGPRQYADLLNRVTDVSRPFANDKFEVGRFPEVDALVDFVAQNQTCSPVYQLNPEIADEKQFNFNRIKIELQLEHATNRYFARFGEVPVDKRRRIALLRPFVRGLFSERLDITNLIPITLVKFDFDRMRIADNAFVFRMSDALQRARWSGKAYGASGHEGVLSAATHAFAITGWHWPNTSWLQMANNLSVHNAELREEIDLLFAALRLATGVSTGYAQELRVNRGWTHFQCDLPPELVAAGARRYPEEFDDFGWMQPDLPTVTRSQMRDVQKIVSQMRKVKDERLILALRRFNGAMIRSEMADVILDATIALEILLSDGDNQSIGYKLRLRAGALANLDRPGSGLEISETIKQVYEARSRIVHGGRRTKTQNAAAKDEVAKESALGTLRRMLLILLDHPRFLDPKTIDSELLLG</sequence>
<feature type="region of interest" description="Disordered" evidence="1">
    <location>
        <begin position="34"/>
        <end position="62"/>
    </location>
</feature>
<dbReference type="RefSeq" id="WP_188514854.1">
    <property type="nucleotide sequence ID" value="NZ_BMGD01000004.1"/>
</dbReference>
<name>A0ABQ1JKP1_9SPHN</name>
<reference evidence="3" key="1">
    <citation type="journal article" date="2019" name="Int. J. Syst. Evol. Microbiol.">
        <title>The Global Catalogue of Microorganisms (GCM) 10K type strain sequencing project: providing services to taxonomists for standard genome sequencing and annotation.</title>
        <authorList>
            <consortium name="The Broad Institute Genomics Platform"/>
            <consortium name="The Broad Institute Genome Sequencing Center for Infectious Disease"/>
            <person name="Wu L."/>
            <person name="Ma J."/>
        </authorList>
    </citation>
    <scope>NUCLEOTIDE SEQUENCE [LARGE SCALE GENOMIC DNA]</scope>
    <source>
        <strain evidence="3">CGMCC 1.12851</strain>
    </source>
</reference>
<protein>
    <recommendedName>
        <fullName evidence="4">Apea-like HEPN domain-containing protein</fullName>
    </recommendedName>
</protein>
<gene>
    <name evidence="2" type="ORF">GCM10010833_25970</name>
</gene>
<evidence type="ECO:0000313" key="2">
    <source>
        <dbReference type="EMBL" id="GGB69547.1"/>
    </source>
</evidence>
<evidence type="ECO:0000256" key="1">
    <source>
        <dbReference type="SAM" id="MobiDB-lite"/>
    </source>
</evidence>
<dbReference type="Proteomes" id="UP000614261">
    <property type="component" value="Unassembled WGS sequence"/>
</dbReference>
<organism evidence="2 3">
    <name type="scientific">Blastomonas aquatica</name>
    <dbReference type="NCBI Taxonomy" id="1510276"/>
    <lineage>
        <taxon>Bacteria</taxon>
        <taxon>Pseudomonadati</taxon>
        <taxon>Pseudomonadota</taxon>
        <taxon>Alphaproteobacteria</taxon>
        <taxon>Sphingomonadales</taxon>
        <taxon>Sphingomonadaceae</taxon>
        <taxon>Blastomonas</taxon>
    </lineage>
</organism>
<keyword evidence="3" id="KW-1185">Reference proteome</keyword>
<evidence type="ECO:0008006" key="4">
    <source>
        <dbReference type="Google" id="ProtNLM"/>
    </source>
</evidence>